<dbReference type="InterPro" id="IPR056336">
    <property type="entry name" value="YVC1_C"/>
</dbReference>
<evidence type="ECO:0000259" key="3">
    <source>
        <dbReference type="Pfam" id="PF23317"/>
    </source>
</evidence>
<keyword evidence="5" id="KW-1185">Reference proteome</keyword>
<evidence type="ECO:0000313" key="5">
    <source>
        <dbReference type="Proteomes" id="UP000000314"/>
    </source>
</evidence>
<dbReference type="HOGENOM" id="CLU_014123_0_0_1"/>
<dbReference type="GO" id="GO:0097553">
    <property type="term" value="P:calcium ion transmembrane import into cytosol"/>
    <property type="evidence" value="ECO:0007669"/>
    <property type="project" value="EnsemblFungi"/>
</dbReference>
<dbReference type="InterPro" id="IPR056337">
    <property type="entry name" value="LHD_YVC1"/>
</dbReference>
<sequence length="644" mass="73887">MSQDSERAAHYYGTPTARQNLRIALNLKQVIDRAIIIPAEIHEITRPDSTLLNANVVEAVYNAAGGVGKGKEGTSSRKYRSALPFCLLKVSEWYMQLADMELSAAQLHESRSVAAQQLSKIIIEQQQDERYLFIAMLTRRFTINLNTEDSYPQNVLELSVDMHSTMIISSSGYQRCVTWIWRGWIIQSRENPLSYVLYDGVNDTRFLSHFNPDRIRTPQYQNILEILFSIVYLILYTFIVNTEASASIDFFELCFYIFTLGYVVDEIVKVYHIGSNYIQFWNAFNDTMYALLSVSIMFRIMAVRAGSPVNMNKFDTISYRLLSCAAPFMWTRLLLFLDVNKFVGTMIVVIKVMMKESAIFFFLLTVILVGFLQGFLGLDQADGRRDATTKILSVLVHTVIGGPDFQSFNKFAPPYAQILYYVFTFFITVILLNILIALYSTAYSEIVDNSTNEYLALVAQKTLRYVRAPDENVYVAPYNLVEFFILPLQWLVQPSTYHSINKAVMTIIYLPLILYVASEEVKIAKRVNYNRGRNLPDDANEHDTEWSLTDGFDDDTDAEEAEQQINENLSVQLQAELEDPEFQAGRKEWLRSVQRLVPPIHESSKMGVSLETYDVMKKLETLTALVGQLVEDNKELRQQLLEKK</sequence>
<dbReference type="GO" id="GO:1990816">
    <property type="term" value="C:vacuole-mitochondrion membrane contact site"/>
    <property type="evidence" value="ECO:0007669"/>
    <property type="project" value="EnsemblFungi"/>
</dbReference>
<gene>
    <name evidence="4" type="ordered locus">PAS_chr4_0220</name>
</gene>
<dbReference type="GO" id="GO:0005262">
    <property type="term" value="F:calcium channel activity"/>
    <property type="evidence" value="ECO:0007669"/>
    <property type="project" value="EnsemblFungi"/>
</dbReference>
<dbReference type="EMBL" id="FN392322">
    <property type="protein sequence ID" value="CAY71448.1"/>
    <property type="molecule type" value="Genomic_DNA"/>
</dbReference>
<dbReference type="GO" id="GO:0005244">
    <property type="term" value="F:voltage-gated monoatomic ion channel activity"/>
    <property type="evidence" value="ECO:0007669"/>
    <property type="project" value="EnsemblFungi"/>
</dbReference>
<dbReference type="Pfam" id="PF23190">
    <property type="entry name" value="LHD_TRPY1"/>
    <property type="match status" value="1"/>
</dbReference>
<dbReference type="GO" id="GO:0000329">
    <property type="term" value="C:fungal-type vacuole membrane"/>
    <property type="evidence" value="ECO:0007669"/>
    <property type="project" value="EnsemblFungi"/>
</dbReference>
<keyword evidence="1" id="KW-1133">Transmembrane helix</keyword>
<dbReference type="GO" id="GO:0030003">
    <property type="term" value="P:intracellular monoatomic cation homeostasis"/>
    <property type="evidence" value="ECO:0007669"/>
    <property type="project" value="EnsemblFungi"/>
</dbReference>
<protein>
    <submittedName>
        <fullName evidence="4">Vacuolar cation channel</fullName>
    </submittedName>
</protein>
<feature type="domain" description="Calcium channel YVC1-like C-terminal transmembrane" evidence="3">
    <location>
        <begin position="233"/>
        <end position="529"/>
    </location>
</feature>
<feature type="transmembrane region" description="Helical" evidence="1">
    <location>
        <begin position="418"/>
        <end position="439"/>
    </location>
</feature>
<evidence type="ECO:0000256" key="1">
    <source>
        <dbReference type="SAM" id="Phobius"/>
    </source>
</evidence>
<dbReference type="OrthoDB" id="301415at2759"/>
<dbReference type="RefSeq" id="XP_002493627.1">
    <property type="nucleotide sequence ID" value="XM_002493582.1"/>
</dbReference>
<dbReference type="KEGG" id="ppa:PAS_chr4_0220"/>
<keyword evidence="1" id="KW-0472">Membrane</keyword>
<dbReference type="GeneID" id="8200961"/>
<dbReference type="Proteomes" id="UP000000314">
    <property type="component" value="Chromosome 4"/>
</dbReference>
<reference evidence="4 5" key="1">
    <citation type="journal article" date="2009" name="Nat. Biotechnol.">
        <title>Genome sequence of the recombinant protein production host Pichia pastoris.</title>
        <authorList>
            <person name="De Schutter K."/>
            <person name="Lin Y.C."/>
            <person name="Tiels P."/>
            <person name="Van Hecke A."/>
            <person name="Glinka S."/>
            <person name="Weber-Lehmann J."/>
            <person name="Rouze P."/>
            <person name="Van de Peer Y."/>
            <person name="Callewaert N."/>
        </authorList>
    </citation>
    <scope>NUCLEOTIDE SEQUENCE [LARGE SCALE GENOMIC DNA]</scope>
    <source>
        <strain evidence="5">GS115 / ATCC 20864</strain>
    </source>
</reference>
<feature type="transmembrane region" description="Helical" evidence="1">
    <location>
        <begin position="246"/>
        <end position="268"/>
    </location>
</feature>
<dbReference type="PANTHER" id="PTHR35859">
    <property type="entry name" value="NONSELECTIVE CATION CHANNEL PROTEIN"/>
    <property type="match status" value="1"/>
</dbReference>
<dbReference type="Pfam" id="PF23317">
    <property type="entry name" value="YVC1_C"/>
    <property type="match status" value="1"/>
</dbReference>
<dbReference type="GO" id="GO:0005267">
    <property type="term" value="F:potassium channel activity"/>
    <property type="evidence" value="ECO:0007669"/>
    <property type="project" value="EnsemblFungi"/>
</dbReference>
<dbReference type="PANTHER" id="PTHR35859:SF5">
    <property type="entry name" value="ION TRANSPORT DOMAIN-CONTAINING PROTEIN"/>
    <property type="match status" value="1"/>
</dbReference>
<evidence type="ECO:0000259" key="2">
    <source>
        <dbReference type="Pfam" id="PF23190"/>
    </source>
</evidence>
<feature type="transmembrane region" description="Helical" evidence="1">
    <location>
        <begin position="223"/>
        <end position="240"/>
    </location>
</feature>
<dbReference type="OMA" id="YQKCIKY"/>
<feature type="domain" description="YVC1 N-terminal linker helical" evidence="2">
    <location>
        <begin position="22"/>
        <end position="210"/>
    </location>
</feature>
<accession>C4R773</accession>
<keyword evidence="1" id="KW-0812">Transmembrane</keyword>
<dbReference type="eggNOG" id="ENOG502QTER">
    <property type="taxonomic scope" value="Eukaryota"/>
</dbReference>
<feature type="transmembrane region" description="Helical" evidence="1">
    <location>
        <begin position="288"/>
        <end position="305"/>
    </location>
</feature>
<organism evidence="4 5">
    <name type="scientific">Komagataella phaffii (strain GS115 / ATCC 20864)</name>
    <name type="common">Yeast</name>
    <name type="synonym">Pichia pastoris</name>
    <dbReference type="NCBI Taxonomy" id="644223"/>
    <lineage>
        <taxon>Eukaryota</taxon>
        <taxon>Fungi</taxon>
        <taxon>Dikarya</taxon>
        <taxon>Ascomycota</taxon>
        <taxon>Saccharomycotina</taxon>
        <taxon>Pichiomycetes</taxon>
        <taxon>Pichiales</taxon>
        <taxon>Pichiaceae</taxon>
        <taxon>Komagataella</taxon>
    </lineage>
</organism>
<feature type="transmembrane region" description="Helical" evidence="1">
    <location>
        <begin position="358"/>
        <end position="376"/>
    </location>
</feature>
<dbReference type="GO" id="GO:0005272">
    <property type="term" value="F:sodium channel activity"/>
    <property type="evidence" value="ECO:0007669"/>
    <property type="project" value="EnsemblFungi"/>
</dbReference>
<dbReference type="GO" id="GO:0005227">
    <property type="term" value="F:calcium-activated cation channel activity"/>
    <property type="evidence" value="ECO:0007669"/>
    <property type="project" value="EnsemblFungi"/>
</dbReference>
<dbReference type="AlphaFoldDB" id="C4R773"/>
<proteinExistence type="predicted"/>
<dbReference type="STRING" id="644223.C4R773"/>
<name>C4R773_KOMPG</name>
<evidence type="ECO:0000313" key="4">
    <source>
        <dbReference type="EMBL" id="CAY71448.1"/>
    </source>
</evidence>
<dbReference type="InParanoid" id="C4R773"/>
<dbReference type="InterPro" id="IPR052971">
    <property type="entry name" value="TRP_calcium_channel"/>
</dbReference>
<dbReference type="FunCoup" id="C4R773">
    <property type="interactions" value="23"/>
</dbReference>